<keyword evidence="3" id="KW-1185">Reference proteome</keyword>
<keyword evidence="1" id="KW-0472">Membrane</keyword>
<proteinExistence type="predicted"/>
<reference evidence="3" key="1">
    <citation type="submission" date="2015-01" db="EMBL/GenBank/DDBJ databases">
        <authorList>
            <person name="Aksoy S."/>
            <person name="Warren W."/>
            <person name="Wilson R.K."/>
        </authorList>
    </citation>
    <scope>NUCLEOTIDE SEQUENCE [LARGE SCALE GENOMIC DNA]</scope>
    <source>
        <strain evidence="3">IAEA</strain>
    </source>
</reference>
<dbReference type="EnsemblMetazoa" id="GPPI003473-RA">
    <property type="protein sequence ID" value="GPPI003473-PA"/>
    <property type="gene ID" value="GPPI003473"/>
</dbReference>
<keyword evidence="1" id="KW-1133">Transmembrane helix</keyword>
<dbReference type="Proteomes" id="UP000092460">
    <property type="component" value="Unassembled WGS sequence"/>
</dbReference>
<feature type="transmembrane region" description="Helical" evidence="1">
    <location>
        <begin position="20"/>
        <end position="42"/>
    </location>
</feature>
<reference evidence="2" key="2">
    <citation type="submission" date="2020-05" db="UniProtKB">
        <authorList>
            <consortium name="EnsemblMetazoa"/>
        </authorList>
    </citation>
    <scope>IDENTIFICATION</scope>
    <source>
        <strain evidence="2">IAEA</strain>
    </source>
</reference>
<evidence type="ECO:0000313" key="3">
    <source>
        <dbReference type="Proteomes" id="UP000092460"/>
    </source>
</evidence>
<dbReference type="EMBL" id="JXJN01001121">
    <property type="status" value="NOT_ANNOTATED_CDS"/>
    <property type="molecule type" value="Genomic_DNA"/>
</dbReference>
<dbReference type="VEuPathDB" id="VectorBase:GPPI003473"/>
<dbReference type="EMBL" id="JXJN01001120">
    <property type="status" value="NOT_ANNOTATED_CDS"/>
    <property type="molecule type" value="Genomic_DNA"/>
</dbReference>
<evidence type="ECO:0000313" key="2">
    <source>
        <dbReference type="EnsemblMetazoa" id="GPPI003473-PA"/>
    </source>
</evidence>
<dbReference type="AlphaFoldDB" id="A0A1B0AP36"/>
<organism evidence="2 3">
    <name type="scientific">Glossina palpalis gambiensis</name>
    <dbReference type="NCBI Taxonomy" id="67801"/>
    <lineage>
        <taxon>Eukaryota</taxon>
        <taxon>Metazoa</taxon>
        <taxon>Ecdysozoa</taxon>
        <taxon>Arthropoda</taxon>
        <taxon>Hexapoda</taxon>
        <taxon>Insecta</taxon>
        <taxon>Pterygota</taxon>
        <taxon>Neoptera</taxon>
        <taxon>Endopterygota</taxon>
        <taxon>Diptera</taxon>
        <taxon>Brachycera</taxon>
        <taxon>Muscomorpha</taxon>
        <taxon>Hippoboscoidea</taxon>
        <taxon>Glossinidae</taxon>
        <taxon>Glossina</taxon>
    </lineage>
</organism>
<evidence type="ECO:0000256" key="1">
    <source>
        <dbReference type="SAM" id="Phobius"/>
    </source>
</evidence>
<keyword evidence="1" id="KW-0812">Transmembrane</keyword>
<protein>
    <submittedName>
        <fullName evidence="2">Uncharacterized protein</fullName>
    </submittedName>
</protein>
<sequence>MIWNFSEWQLSAMKMSNTMVVENLGLFIVIPSTICLDSPIALKYFSGRDPLPHYASFLFNLHFFTNSSSKSTSLNFTTFPSLSISHRRLAKKRLKQSSMVAIISSDFSLGISQMHISAAISSTACKAVSIMLLAVCAFSRVTITACK</sequence>
<name>A0A1B0AP36_9MUSC</name>
<accession>A0A1B0AP36</accession>